<proteinExistence type="predicted"/>
<gene>
    <name evidence="1" type="ORF">H0235_004884</name>
</gene>
<dbReference type="Proteomes" id="UP000600918">
    <property type="component" value="Unassembled WGS sequence"/>
</dbReference>
<comment type="caution">
    <text evidence="1">The sequence shown here is derived from an EMBL/GenBank/DDBJ whole genome shotgun (WGS) entry which is preliminary data.</text>
</comment>
<evidence type="ECO:0000313" key="2">
    <source>
        <dbReference type="Proteomes" id="UP000600918"/>
    </source>
</evidence>
<dbReference type="EMBL" id="JACSDY010000003">
    <property type="protein sequence ID" value="KAF7431960.1"/>
    <property type="molecule type" value="Genomic_DNA"/>
</dbReference>
<organism evidence="1 2">
    <name type="scientific">Vespula pensylvanica</name>
    <name type="common">Western yellow jacket</name>
    <name type="synonym">Wasp</name>
    <dbReference type="NCBI Taxonomy" id="30213"/>
    <lineage>
        <taxon>Eukaryota</taxon>
        <taxon>Metazoa</taxon>
        <taxon>Ecdysozoa</taxon>
        <taxon>Arthropoda</taxon>
        <taxon>Hexapoda</taxon>
        <taxon>Insecta</taxon>
        <taxon>Pterygota</taxon>
        <taxon>Neoptera</taxon>
        <taxon>Endopterygota</taxon>
        <taxon>Hymenoptera</taxon>
        <taxon>Apocrita</taxon>
        <taxon>Aculeata</taxon>
        <taxon>Vespoidea</taxon>
        <taxon>Vespidae</taxon>
        <taxon>Vespinae</taxon>
        <taxon>Vespula</taxon>
    </lineage>
</organism>
<reference evidence="1" key="1">
    <citation type="journal article" date="2020" name="G3 (Bethesda)">
        <title>High-Quality Assemblies for Three Invasive Social Wasps from the &lt;i&gt;Vespula&lt;/i&gt; Genus.</title>
        <authorList>
            <person name="Harrop T.W.R."/>
            <person name="Guhlin J."/>
            <person name="McLaughlin G.M."/>
            <person name="Permina E."/>
            <person name="Stockwell P."/>
            <person name="Gilligan J."/>
            <person name="Le Lec M.F."/>
            <person name="Gruber M.A.M."/>
            <person name="Quinn O."/>
            <person name="Lovegrove M."/>
            <person name="Duncan E.J."/>
            <person name="Remnant E.J."/>
            <person name="Van Eeckhoven J."/>
            <person name="Graham B."/>
            <person name="Knapp R.A."/>
            <person name="Langford K.W."/>
            <person name="Kronenberg Z."/>
            <person name="Press M.O."/>
            <person name="Eacker S.M."/>
            <person name="Wilson-Rankin E.E."/>
            <person name="Purcell J."/>
            <person name="Lester P.J."/>
            <person name="Dearden P.K."/>
        </authorList>
    </citation>
    <scope>NUCLEOTIDE SEQUENCE</scope>
    <source>
        <strain evidence="1">Volc-1</strain>
    </source>
</reference>
<evidence type="ECO:0000313" key="1">
    <source>
        <dbReference type="EMBL" id="KAF7431960.1"/>
    </source>
</evidence>
<accession>A0A834UCY8</accession>
<protein>
    <submittedName>
        <fullName evidence="1">Uncharacterized protein</fullName>
    </submittedName>
</protein>
<sequence length="137" mass="15480">MAIFRLIKYPKMSTFFISISLYKKYEEHSSNSRTKVISSEEIHIIARVLGKQDLPRYRKQNSCSMEKENILIDIGQDDALPNDNEVSCERSSEPGLAEGVLPLLVDGQSGGEGREEDDALRIIHCALFCQPTLCVWC</sequence>
<dbReference type="AlphaFoldDB" id="A0A834UCY8"/>
<name>A0A834UCY8_VESPE</name>
<keyword evidence="2" id="KW-1185">Reference proteome</keyword>